<evidence type="ECO:0000313" key="4">
    <source>
        <dbReference type="EMBL" id="KAA8899969.1"/>
    </source>
</evidence>
<dbReference type="EMBL" id="SWFT01000119">
    <property type="protein sequence ID" value="KAA8899969.1"/>
    <property type="molecule type" value="Genomic_DNA"/>
</dbReference>
<dbReference type="AlphaFoldDB" id="A0A642UIX9"/>
<dbReference type="Proteomes" id="UP000449547">
    <property type="component" value="Unassembled WGS sequence"/>
</dbReference>
<sequence length="203" mass="20850">MSATPQEVLQQTGLVDWSVFSELIAIMDEDEDGLALSLFQEFVTQFEETSVEIDANLKQGRLDELSKLGHYIKGSAAALGLVKISHQCERIQNYGNKHNFDHARVVQGKVIAPESGDGDGAAGDGTSATSGANSVSDGANSADGADGASGTQGAAGASADGDGDGDDLSDGDYLALVGDATARAKEAFAASRTALSAYFGEEL</sequence>
<dbReference type="VEuPathDB" id="FungiDB:DIURU_004010"/>
<dbReference type="PANTHER" id="PTHR28242">
    <property type="entry name" value="PHOSPHORELAY INTERMEDIATE PROTEIN YPD1"/>
    <property type="match status" value="1"/>
</dbReference>
<name>A0A642UIX9_DIURU</name>
<dbReference type="Gene3D" id="1.20.120.160">
    <property type="entry name" value="HPT domain"/>
    <property type="match status" value="1"/>
</dbReference>
<dbReference type="InterPro" id="IPR008207">
    <property type="entry name" value="Sig_transdc_His_kin_Hpt_dom"/>
</dbReference>
<dbReference type="GO" id="GO:0005634">
    <property type="term" value="C:nucleus"/>
    <property type="evidence" value="ECO:0007669"/>
    <property type="project" value="TreeGrafter"/>
</dbReference>
<keyword evidence="1" id="KW-0597">Phosphoprotein</keyword>
<feature type="modified residue" description="Phosphohistidine" evidence="1">
    <location>
        <position position="70"/>
    </location>
</feature>
<dbReference type="GO" id="GO:0000160">
    <property type="term" value="P:phosphorelay signal transduction system"/>
    <property type="evidence" value="ECO:0007669"/>
    <property type="project" value="InterPro"/>
</dbReference>
<protein>
    <recommendedName>
        <fullName evidence="3">HPt domain-containing protein</fullName>
    </recommendedName>
</protein>
<dbReference type="InterPro" id="IPR036641">
    <property type="entry name" value="HPT_dom_sf"/>
</dbReference>
<organism evidence="4 5">
    <name type="scientific">Diutina rugosa</name>
    <name type="common">Yeast</name>
    <name type="synonym">Candida rugosa</name>
    <dbReference type="NCBI Taxonomy" id="5481"/>
    <lineage>
        <taxon>Eukaryota</taxon>
        <taxon>Fungi</taxon>
        <taxon>Dikarya</taxon>
        <taxon>Ascomycota</taxon>
        <taxon>Saccharomycotina</taxon>
        <taxon>Pichiomycetes</taxon>
        <taxon>Debaryomycetaceae</taxon>
        <taxon>Diutina</taxon>
    </lineage>
</organism>
<dbReference type="RefSeq" id="XP_034011180.1">
    <property type="nucleotide sequence ID" value="XM_034156837.1"/>
</dbReference>
<evidence type="ECO:0000313" key="5">
    <source>
        <dbReference type="Proteomes" id="UP000449547"/>
    </source>
</evidence>
<gene>
    <name evidence="4" type="ORF">DIURU_004010</name>
</gene>
<dbReference type="PANTHER" id="PTHR28242:SF52">
    <property type="entry name" value="PHOSPHORELAY INTERMEDIATE PROTEIN YPD1"/>
    <property type="match status" value="1"/>
</dbReference>
<comment type="caution">
    <text evidence="4">The sequence shown here is derived from an EMBL/GenBank/DDBJ whole genome shotgun (WGS) entry which is preliminary data.</text>
</comment>
<dbReference type="GO" id="GO:0005737">
    <property type="term" value="C:cytoplasm"/>
    <property type="evidence" value="ECO:0007669"/>
    <property type="project" value="TreeGrafter"/>
</dbReference>
<feature type="region of interest" description="Disordered" evidence="2">
    <location>
        <begin position="112"/>
        <end position="165"/>
    </location>
</feature>
<accession>A0A642UIX9</accession>
<evidence type="ECO:0000259" key="3">
    <source>
        <dbReference type="PROSITE" id="PS50894"/>
    </source>
</evidence>
<dbReference type="Pfam" id="PF01627">
    <property type="entry name" value="Hpt"/>
    <property type="match status" value="1"/>
</dbReference>
<dbReference type="InterPro" id="IPR045871">
    <property type="entry name" value="AHP1-5/YPD1"/>
</dbReference>
<dbReference type="GO" id="GO:0043424">
    <property type="term" value="F:protein histidine kinase binding"/>
    <property type="evidence" value="ECO:0007669"/>
    <property type="project" value="InterPro"/>
</dbReference>
<evidence type="ECO:0000256" key="1">
    <source>
        <dbReference type="PROSITE-ProRule" id="PRU00110"/>
    </source>
</evidence>
<keyword evidence="5" id="KW-1185">Reference proteome</keyword>
<dbReference type="GeneID" id="54782661"/>
<reference evidence="4 5" key="1">
    <citation type="submission" date="2019-07" db="EMBL/GenBank/DDBJ databases">
        <title>Genome assembly of two rare yeast pathogens: Diutina rugosa and Trichomonascus ciferrii.</title>
        <authorList>
            <person name="Mixao V."/>
            <person name="Saus E."/>
            <person name="Hansen A."/>
            <person name="Lass-Flor C."/>
            <person name="Gabaldon T."/>
        </authorList>
    </citation>
    <scope>NUCLEOTIDE SEQUENCE [LARGE SCALE GENOMIC DNA]</scope>
    <source>
        <strain evidence="4 5">CBS 613</strain>
    </source>
</reference>
<dbReference type="SUPFAM" id="SSF47226">
    <property type="entry name" value="Histidine-containing phosphotransfer domain, HPT domain"/>
    <property type="match status" value="1"/>
</dbReference>
<feature type="domain" description="HPt" evidence="3">
    <location>
        <begin position="31"/>
        <end position="129"/>
    </location>
</feature>
<dbReference type="OrthoDB" id="1673781at2759"/>
<dbReference type="PROSITE" id="PS50894">
    <property type="entry name" value="HPT"/>
    <property type="match status" value="1"/>
</dbReference>
<dbReference type="GO" id="GO:0009927">
    <property type="term" value="F:histidine phosphotransfer kinase activity"/>
    <property type="evidence" value="ECO:0007669"/>
    <property type="project" value="InterPro"/>
</dbReference>
<evidence type="ECO:0000256" key="2">
    <source>
        <dbReference type="SAM" id="MobiDB-lite"/>
    </source>
</evidence>
<proteinExistence type="predicted"/>
<feature type="compositionally biased region" description="Low complexity" evidence="2">
    <location>
        <begin position="124"/>
        <end position="160"/>
    </location>
</feature>